<dbReference type="GO" id="GO:0016323">
    <property type="term" value="C:basolateral plasma membrane"/>
    <property type="evidence" value="ECO:0007669"/>
    <property type="project" value="TreeGrafter"/>
</dbReference>
<gene>
    <name evidence="4" type="ORF">RRG08_019298</name>
</gene>
<feature type="region of interest" description="Disordered" evidence="2">
    <location>
        <begin position="1"/>
        <end position="22"/>
    </location>
</feature>
<dbReference type="AlphaFoldDB" id="A0AAE1D1B6"/>
<sequence>MASSLPSSMNGHSMGRGEKEEHAMVPKAGWGEKSGGWDDGDGSGDEEGCGVGSCRPGFLKRFSHIALFSILMGAASMYVDVMMSYLGTQFIWLERLYGLTPGQTKMLLVWGKIGFLVLVPFLSVMARRWHMPRTLAITAVIVALAAIICVMPYPVHKSDLYAPPNVTKETQFTASVSITVLPNVMSPVVYLDSASVSITVLPNVMSPVVYLDSASVSITVLPNVMSPVVYLDSASVSITVLPDIMSPVVYLDSASVSITVLPNVMSPVVYLDSASVSITVLPNVMSPVVYLDSASVSSLCYLTSCPL</sequence>
<dbReference type="PANTHER" id="PTHR11388">
    <property type="entry name" value="ORGANIC ANION TRANSPORTER"/>
    <property type="match status" value="1"/>
</dbReference>
<evidence type="ECO:0000256" key="3">
    <source>
        <dbReference type="SAM" id="Phobius"/>
    </source>
</evidence>
<dbReference type="Proteomes" id="UP001283361">
    <property type="component" value="Unassembled WGS sequence"/>
</dbReference>
<evidence type="ECO:0000256" key="2">
    <source>
        <dbReference type="SAM" id="MobiDB-lite"/>
    </source>
</evidence>
<keyword evidence="1" id="KW-1015">Disulfide bond</keyword>
<keyword evidence="3" id="KW-0812">Transmembrane</keyword>
<comment type="caution">
    <text evidence="4">The sequence shown here is derived from an EMBL/GenBank/DDBJ whole genome shotgun (WGS) entry which is preliminary data.</text>
</comment>
<evidence type="ECO:0000313" key="5">
    <source>
        <dbReference type="Proteomes" id="UP001283361"/>
    </source>
</evidence>
<reference evidence="4" key="1">
    <citation type="journal article" date="2023" name="G3 (Bethesda)">
        <title>A reference genome for the long-term kleptoplast-retaining sea slug Elysia crispata morphotype clarki.</title>
        <authorList>
            <person name="Eastman K.E."/>
            <person name="Pendleton A.L."/>
            <person name="Shaikh M.A."/>
            <person name="Suttiyut T."/>
            <person name="Ogas R."/>
            <person name="Tomko P."/>
            <person name="Gavelis G."/>
            <person name="Widhalm J.R."/>
            <person name="Wisecaver J.H."/>
        </authorList>
    </citation>
    <scope>NUCLEOTIDE SEQUENCE</scope>
    <source>
        <strain evidence="4">ECLA1</strain>
    </source>
</reference>
<feature type="transmembrane region" description="Helical" evidence="3">
    <location>
        <begin position="135"/>
        <end position="155"/>
    </location>
</feature>
<dbReference type="Pfam" id="PF03137">
    <property type="entry name" value="OATP"/>
    <property type="match status" value="1"/>
</dbReference>
<keyword evidence="5" id="KW-1185">Reference proteome</keyword>
<feature type="transmembrane region" description="Helical" evidence="3">
    <location>
        <begin position="65"/>
        <end position="87"/>
    </location>
</feature>
<keyword evidence="3" id="KW-0472">Membrane</keyword>
<accession>A0AAE1D1B6</accession>
<dbReference type="PANTHER" id="PTHR11388:SF142">
    <property type="entry name" value="SOLUTE CARRIER ORGANIC ANION TRANSPORTER FAMILY MEMBER 5A1"/>
    <property type="match status" value="1"/>
</dbReference>
<proteinExistence type="predicted"/>
<evidence type="ECO:0000313" key="4">
    <source>
        <dbReference type="EMBL" id="KAK3751089.1"/>
    </source>
</evidence>
<dbReference type="GO" id="GO:0043252">
    <property type="term" value="P:sodium-independent organic anion transport"/>
    <property type="evidence" value="ECO:0007669"/>
    <property type="project" value="TreeGrafter"/>
</dbReference>
<keyword evidence="3" id="KW-1133">Transmembrane helix</keyword>
<dbReference type="InterPro" id="IPR036259">
    <property type="entry name" value="MFS_trans_sf"/>
</dbReference>
<dbReference type="GO" id="GO:0015347">
    <property type="term" value="F:sodium-independent organic anion transmembrane transporter activity"/>
    <property type="evidence" value="ECO:0007669"/>
    <property type="project" value="TreeGrafter"/>
</dbReference>
<dbReference type="InterPro" id="IPR004156">
    <property type="entry name" value="OATP"/>
</dbReference>
<feature type="compositionally biased region" description="Polar residues" evidence="2">
    <location>
        <begin position="1"/>
        <end position="11"/>
    </location>
</feature>
<dbReference type="InterPro" id="IPR032675">
    <property type="entry name" value="LRR_dom_sf"/>
</dbReference>
<organism evidence="4 5">
    <name type="scientific">Elysia crispata</name>
    <name type="common">lettuce slug</name>
    <dbReference type="NCBI Taxonomy" id="231223"/>
    <lineage>
        <taxon>Eukaryota</taxon>
        <taxon>Metazoa</taxon>
        <taxon>Spiralia</taxon>
        <taxon>Lophotrochozoa</taxon>
        <taxon>Mollusca</taxon>
        <taxon>Gastropoda</taxon>
        <taxon>Heterobranchia</taxon>
        <taxon>Euthyneura</taxon>
        <taxon>Panpulmonata</taxon>
        <taxon>Sacoglossa</taxon>
        <taxon>Placobranchoidea</taxon>
        <taxon>Plakobranchidae</taxon>
        <taxon>Elysia</taxon>
    </lineage>
</organism>
<dbReference type="EMBL" id="JAWDGP010005839">
    <property type="protein sequence ID" value="KAK3751089.1"/>
    <property type="molecule type" value="Genomic_DNA"/>
</dbReference>
<evidence type="ECO:0000256" key="1">
    <source>
        <dbReference type="ARBA" id="ARBA00023157"/>
    </source>
</evidence>
<dbReference type="SUPFAM" id="SSF52058">
    <property type="entry name" value="L domain-like"/>
    <property type="match status" value="1"/>
</dbReference>
<name>A0AAE1D1B6_9GAST</name>
<feature type="transmembrane region" description="Helical" evidence="3">
    <location>
        <begin position="107"/>
        <end position="126"/>
    </location>
</feature>
<dbReference type="Gene3D" id="3.80.10.10">
    <property type="entry name" value="Ribonuclease Inhibitor"/>
    <property type="match status" value="1"/>
</dbReference>
<protein>
    <submittedName>
        <fullName evidence="4">Uncharacterized protein</fullName>
    </submittedName>
</protein>
<dbReference type="SUPFAM" id="SSF103473">
    <property type="entry name" value="MFS general substrate transporter"/>
    <property type="match status" value="1"/>
</dbReference>